<accession>A0A9Q0H6E2</accession>
<gene>
    <name evidence="1" type="ORF">NE237_025095</name>
</gene>
<organism evidence="1 2">
    <name type="scientific">Protea cynaroides</name>
    <dbReference type="NCBI Taxonomy" id="273540"/>
    <lineage>
        <taxon>Eukaryota</taxon>
        <taxon>Viridiplantae</taxon>
        <taxon>Streptophyta</taxon>
        <taxon>Embryophyta</taxon>
        <taxon>Tracheophyta</taxon>
        <taxon>Spermatophyta</taxon>
        <taxon>Magnoliopsida</taxon>
        <taxon>Proteales</taxon>
        <taxon>Proteaceae</taxon>
        <taxon>Protea</taxon>
    </lineage>
</organism>
<evidence type="ECO:0000313" key="1">
    <source>
        <dbReference type="EMBL" id="KAJ4957984.1"/>
    </source>
</evidence>
<evidence type="ECO:0000313" key="2">
    <source>
        <dbReference type="Proteomes" id="UP001141806"/>
    </source>
</evidence>
<reference evidence="1" key="1">
    <citation type="journal article" date="2023" name="Plant J.">
        <title>The genome of the king protea, Protea cynaroides.</title>
        <authorList>
            <person name="Chang J."/>
            <person name="Duong T.A."/>
            <person name="Schoeman C."/>
            <person name="Ma X."/>
            <person name="Roodt D."/>
            <person name="Barker N."/>
            <person name="Li Z."/>
            <person name="Van de Peer Y."/>
            <person name="Mizrachi E."/>
        </authorList>
    </citation>
    <scope>NUCLEOTIDE SEQUENCE</scope>
    <source>
        <tissue evidence="1">Young leaves</tissue>
    </source>
</reference>
<protein>
    <submittedName>
        <fullName evidence="1">Uncharacterized protein</fullName>
    </submittedName>
</protein>
<keyword evidence="2" id="KW-1185">Reference proteome</keyword>
<dbReference type="EMBL" id="JAMYWD010000010">
    <property type="protein sequence ID" value="KAJ4957984.1"/>
    <property type="molecule type" value="Genomic_DNA"/>
</dbReference>
<comment type="caution">
    <text evidence="1">The sequence shown here is derived from an EMBL/GenBank/DDBJ whole genome shotgun (WGS) entry which is preliminary data.</text>
</comment>
<dbReference type="Proteomes" id="UP001141806">
    <property type="component" value="Unassembled WGS sequence"/>
</dbReference>
<dbReference type="AlphaFoldDB" id="A0A9Q0H6E2"/>
<sequence length="274" mass="28077">MDIPDKDDDDDDTLLILPCKKRKITASNTAQDVLQKLTPPKKAAPKTLVPPLAVIATPTLSSSSATTAVIADTTTGSTATSGAIPSVDVGVASSTSGMISSTISVASSTTTACFTSGIATGTVVVSLAATATVSLVPRVTIDTSSSLTATQLATQSFPLQSMSIPIAASETQCQGAVAALVPSIISAMGASSTPSGTTLVSTSGSVFVGTELPTKKKRFSLRWNIVTTDSAGKSPATTKEIIHRGCLLRHGDLLLFLFRGHLQQPMRGRDNADE</sequence>
<name>A0A9Q0H6E2_9MAGN</name>
<proteinExistence type="predicted"/>